<dbReference type="AlphaFoldDB" id="A0A9P5DVL2"/>
<evidence type="ECO:0000313" key="1">
    <source>
        <dbReference type="EMBL" id="KAF4337105.1"/>
    </source>
</evidence>
<gene>
    <name evidence="1" type="ORF">FBEOM_9021</name>
</gene>
<dbReference type="OrthoDB" id="4434395at2759"/>
<sequence>MGFSGIARKGDTLFVTDSSDGQLYRFDIKASKGKPVHVPTSKDDKPLGQMLDGLQLPPLYAGTVLLVSLGANGTTVLRSSNGKWESAENLGSIPNPYSSQGGYAVSSVQISDSIYVVTEFFGDAINGTLPGNRTSFPLRDITEEVGALLRA</sequence>
<dbReference type="Proteomes" id="UP000730481">
    <property type="component" value="Unassembled WGS sequence"/>
</dbReference>
<comment type="caution">
    <text evidence="1">The sequence shown here is derived from an EMBL/GenBank/DDBJ whole genome shotgun (WGS) entry which is preliminary data.</text>
</comment>
<dbReference type="EMBL" id="PVQB02000444">
    <property type="protein sequence ID" value="KAF4337105.1"/>
    <property type="molecule type" value="Genomic_DNA"/>
</dbReference>
<protein>
    <submittedName>
        <fullName evidence="1">Trichothecene biosynthesis</fullName>
    </submittedName>
</protein>
<name>A0A9P5DVL2_9HYPO</name>
<evidence type="ECO:0000313" key="2">
    <source>
        <dbReference type="Proteomes" id="UP000730481"/>
    </source>
</evidence>
<proteinExistence type="predicted"/>
<accession>A0A9P5DVL2</accession>
<dbReference type="SUPFAM" id="SSF75011">
    <property type="entry name" value="3-carboxy-cis,cis-mucoante lactonizing enzyme"/>
    <property type="match status" value="1"/>
</dbReference>
<reference evidence="1" key="1">
    <citation type="journal article" date="2017" name="Mycologia">
        <title>Fusarium algeriense, sp. nov., a novel toxigenic crown rot pathogen of durum wheat from Algeria is nested in the Fusarium burgessii species complex.</title>
        <authorList>
            <person name="Laraba I."/>
            <person name="Keddad A."/>
            <person name="Boureghda H."/>
            <person name="Abdallah N."/>
            <person name="Vaughan M.M."/>
            <person name="Proctor R.H."/>
            <person name="Busman M."/>
            <person name="O'Donnell K."/>
        </authorList>
    </citation>
    <scope>NUCLEOTIDE SEQUENCE</scope>
    <source>
        <strain evidence="1">NRRL 25174</strain>
    </source>
</reference>
<organism evidence="1 2">
    <name type="scientific">Fusarium beomiforme</name>
    <dbReference type="NCBI Taxonomy" id="44412"/>
    <lineage>
        <taxon>Eukaryota</taxon>
        <taxon>Fungi</taxon>
        <taxon>Dikarya</taxon>
        <taxon>Ascomycota</taxon>
        <taxon>Pezizomycotina</taxon>
        <taxon>Sordariomycetes</taxon>
        <taxon>Hypocreomycetidae</taxon>
        <taxon>Hypocreales</taxon>
        <taxon>Nectriaceae</taxon>
        <taxon>Fusarium</taxon>
        <taxon>Fusarium burgessii species complex</taxon>
    </lineage>
</organism>
<keyword evidence="2" id="KW-1185">Reference proteome</keyword>
<reference evidence="1" key="2">
    <citation type="submission" date="2020-02" db="EMBL/GenBank/DDBJ databases">
        <title>Identification and distribution of gene clusters putatively required for synthesis of sphingolipid metabolism inhibitors in phylogenetically diverse species of the filamentous fungus Fusarium.</title>
        <authorList>
            <person name="Kim H.-S."/>
            <person name="Busman M."/>
            <person name="Brown D.W."/>
            <person name="Divon H."/>
            <person name="Uhlig S."/>
            <person name="Proctor R.H."/>
        </authorList>
    </citation>
    <scope>NUCLEOTIDE SEQUENCE</scope>
    <source>
        <strain evidence="1">NRRL 25174</strain>
    </source>
</reference>